<organism evidence="1 2">
    <name type="scientific">Adineta steineri</name>
    <dbReference type="NCBI Taxonomy" id="433720"/>
    <lineage>
        <taxon>Eukaryota</taxon>
        <taxon>Metazoa</taxon>
        <taxon>Spiralia</taxon>
        <taxon>Gnathifera</taxon>
        <taxon>Rotifera</taxon>
        <taxon>Eurotatoria</taxon>
        <taxon>Bdelloidea</taxon>
        <taxon>Adinetida</taxon>
        <taxon>Adinetidae</taxon>
        <taxon>Adineta</taxon>
    </lineage>
</organism>
<protein>
    <recommendedName>
        <fullName evidence="3">F-box domain-containing protein</fullName>
    </recommendedName>
</protein>
<sequence>MAPLSSLTNLPPEIFYLIFQYLNKEHIGYAFFGLNDNLTSAVKYYIKQELNLTNINNENIFQFCLTTLLPSIGYKLRYLSIGYPYCLSTYLKSIQNYCPNLQILNIYCQTHLEDIRQYATYLIHHQLISLILMYNNQIIDEDISIRLVNRCDNENYRTIPLTSSLILNITSLNDLILLKRFSESSYLSNGLYMIECVSTGRWLTDSKDDLCIMSEKLHRDSIFSIKQIDMYECTREYELYNEGTQRRLTVLIPYEDNEEHWISSSILSTHRQESSRSCSSFTFERIGNDNQFSIRPCYLHAKRLQVAGKRIIISICDNDNIANYCFKLHRIS</sequence>
<evidence type="ECO:0000313" key="2">
    <source>
        <dbReference type="Proteomes" id="UP000663860"/>
    </source>
</evidence>
<dbReference type="AlphaFoldDB" id="A0A815L6K3"/>
<dbReference type="EMBL" id="CAJNOE010001250">
    <property type="protein sequence ID" value="CAF1405282.1"/>
    <property type="molecule type" value="Genomic_DNA"/>
</dbReference>
<dbReference type="Proteomes" id="UP000663860">
    <property type="component" value="Unassembled WGS sequence"/>
</dbReference>
<proteinExistence type="predicted"/>
<comment type="caution">
    <text evidence="1">The sequence shown here is derived from an EMBL/GenBank/DDBJ whole genome shotgun (WGS) entry which is preliminary data.</text>
</comment>
<accession>A0A815L6K3</accession>
<name>A0A815L6K3_9BILA</name>
<gene>
    <name evidence="1" type="ORF">IZO911_LOCUS39741</name>
</gene>
<evidence type="ECO:0008006" key="3">
    <source>
        <dbReference type="Google" id="ProtNLM"/>
    </source>
</evidence>
<reference evidence="1" key="1">
    <citation type="submission" date="2021-02" db="EMBL/GenBank/DDBJ databases">
        <authorList>
            <person name="Nowell W R."/>
        </authorList>
    </citation>
    <scope>NUCLEOTIDE SEQUENCE</scope>
</reference>
<evidence type="ECO:0000313" key="1">
    <source>
        <dbReference type="EMBL" id="CAF1405282.1"/>
    </source>
</evidence>